<dbReference type="PANTHER" id="PTHR42776">
    <property type="entry name" value="SERINE PEPTIDASE S9 FAMILY MEMBER"/>
    <property type="match status" value="1"/>
</dbReference>
<evidence type="ECO:0000313" key="5">
    <source>
        <dbReference type="Proteomes" id="UP000094487"/>
    </source>
</evidence>
<protein>
    <submittedName>
        <fullName evidence="4">Peptidase</fullName>
    </submittedName>
</protein>
<dbReference type="PANTHER" id="PTHR42776:SF27">
    <property type="entry name" value="DIPEPTIDYL PEPTIDASE FAMILY MEMBER 6"/>
    <property type="match status" value="1"/>
</dbReference>
<dbReference type="Pfam" id="PF00326">
    <property type="entry name" value="Peptidase_S9"/>
    <property type="match status" value="1"/>
</dbReference>
<feature type="signal peptide" evidence="2">
    <location>
        <begin position="1"/>
        <end position="23"/>
    </location>
</feature>
<accession>A0A1E3M053</accession>
<dbReference type="Proteomes" id="UP000094487">
    <property type="component" value="Unassembled WGS sequence"/>
</dbReference>
<organism evidence="4 5">
    <name type="scientific">Sphingomonas turrisvirgatae</name>
    <dbReference type="NCBI Taxonomy" id="1888892"/>
    <lineage>
        <taxon>Bacteria</taxon>
        <taxon>Pseudomonadati</taxon>
        <taxon>Pseudomonadota</taxon>
        <taxon>Alphaproteobacteria</taxon>
        <taxon>Sphingomonadales</taxon>
        <taxon>Sphingomonadaceae</taxon>
        <taxon>Sphingomonas</taxon>
    </lineage>
</organism>
<feature type="chain" id="PRO_5009132330" evidence="2">
    <location>
        <begin position="24"/>
        <end position="639"/>
    </location>
</feature>
<dbReference type="SUPFAM" id="SSF53474">
    <property type="entry name" value="alpha/beta-Hydrolases"/>
    <property type="match status" value="1"/>
</dbReference>
<sequence>MLRLRASALAVVMLGGTASSQTAPDPRAPLPAEAFAELPKVEQPQISPDGTRFAAKIAINGKQYLAIMPVDGGSRTLVAAGEADLNWWRWVNDAWLIVGIGDEQNVEGRPWYISRAIGVEATTGKPQPIVNRMAAQDADDVIWMARDGSARVMIAYQTSIYSEEAGFWPRVDEVDLATGKRKQVQGPRIGVLSWYADPQGVLRMGIGISEDGRSRRLLYRDTAEAPFRTIDRAKGSESRLTVPAMFLRDKRKALIIDDDEGGYSALYELDLTTLERGKQLIASKGYDIGGLVPTEDGFGYLGVSIEEDRPEVRWTDAEMSAMQTRVSALVKGAQVEIASLSKDRSVAILRIGGADAPGAWYLYRLSENALTLLAENNGVMGMRRLHPVRTIRYKARDGLEIPAVMTLPRGRRGKLPLIVMPHGGPFARDSETWDWWPQFLADRGYAVIQPNYRGSSGFGTPFTKKGEGQWGLAMQDDLNDAVQALADLGIADSTRVCMVGGSYGGYAAMRAAQRDGAKYRCAVSYAGVSDLGRMVAHQRNFLFSGSGTDWLKKQAPDLRSVSPVNYPEQVSIPLLLMHGEKDRRVPIIQSRVMAQKLKAAGKDVTFIAQKEADHFFSRAEDRLEFLKALEAFLAKHNPA</sequence>
<dbReference type="InterPro" id="IPR029058">
    <property type="entry name" value="AB_hydrolase_fold"/>
</dbReference>
<dbReference type="InterPro" id="IPR011042">
    <property type="entry name" value="6-blade_b-propeller_TolB-like"/>
</dbReference>
<name>A0A1E3M053_9SPHN</name>
<dbReference type="Gene3D" id="3.40.50.1820">
    <property type="entry name" value="alpha/beta hydrolase"/>
    <property type="match status" value="1"/>
</dbReference>
<dbReference type="OrthoDB" id="128799at2"/>
<evidence type="ECO:0000256" key="2">
    <source>
        <dbReference type="SAM" id="SignalP"/>
    </source>
</evidence>
<evidence type="ECO:0000259" key="3">
    <source>
        <dbReference type="Pfam" id="PF00326"/>
    </source>
</evidence>
<keyword evidence="2" id="KW-0732">Signal</keyword>
<reference evidence="4 5" key="1">
    <citation type="submission" date="2016-08" db="EMBL/GenBank/DDBJ databases">
        <title>Draft genome of the agarase producing Sphingomonas sp. MCT13.</title>
        <authorList>
            <person name="D'Andrea M.M."/>
            <person name="Rossolini G.M."/>
            <person name="Thaller M.C."/>
        </authorList>
    </citation>
    <scope>NUCLEOTIDE SEQUENCE [LARGE SCALE GENOMIC DNA]</scope>
    <source>
        <strain evidence="4 5">MCT13</strain>
    </source>
</reference>
<evidence type="ECO:0000256" key="1">
    <source>
        <dbReference type="ARBA" id="ARBA00022801"/>
    </source>
</evidence>
<feature type="domain" description="Peptidase S9 prolyl oligopeptidase catalytic" evidence="3">
    <location>
        <begin position="434"/>
        <end position="636"/>
    </location>
</feature>
<dbReference type="SUPFAM" id="SSF82171">
    <property type="entry name" value="DPP6 N-terminal domain-like"/>
    <property type="match status" value="1"/>
</dbReference>
<dbReference type="GO" id="GO:0006508">
    <property type="term" value="P:proteolysis"/>
    <property type="evidence" value="ECO:0007669"/>
    <property type="project" value="InterPro"/>
</dbReference>
<proteinExistence type="predicted"/>
<dbReference type="AlphaFoldDB" id="A0A1E3M053"/>
<dbReference type="Gene3D" id="2.120.10.30">
    <property type="entry name" value="TolB, C-terminal domain"/>
    <property type="match status" value="1"/>
</dbReference>
<dbReference type="STRING" id="1888892.BFL28_09965"/>
<evidence type="ECO:0000313" key="4">
    <source>
        <dbReference type="EMBL" id="ODP39401.1"/>
    </source>
</evidence>
<keyword evidence="5" id="KW-1185">Reference proteome</keyword>
<gene>
    <name evidence="4" type="ORF">BFL28_09965</name>
</gene>
<dbReference type="EMBL" id="MDDS01000005">
    <property type="protein sequence ID" value="ODP39401.1"/>
    <property type="molecule type" value="Genomic_DNA"/>
</dbReference>
<dbReference type="GO" id="GO:0004252">
    <property type="term" value="F:serine-type endopeptidase activity"/>
    <property type="evidence" value="ECO:0007669"/>
    <property type="project" value="TreeGrafter"/>
</dbReference>
<keyword evidence="1" id="KW-0378">Hydrolase</keyword>
<dbReference type="InterPro" id="IPR001375">
    <property type="entry name" value="Peptidase_S9_cat"/>
</dbReference>
<comment type="caution">
    <text evidence="4">The sequence shown here is derived from an EMBL/GenBank/DDBJ whole genome shotgun (WGS) entry which is preliminary data.</text>
</comment>
<dbReference type="RefSeq" id="WP_069318903.1">
    <property type="nucleotide sequence ID" value="NZ_MDDS01000005.1"/>
</dbReference>